<evidence type="ECO:0000313" key="2">
    <source>
        <dbReference type="Proteomes" id="UP000829398"/>
    </source>
</evidence>
<dbReference type="Proteomes" id="UP000829398">
    <property type="component" value="Chromosome 3"/>
</dbReference>
<organism evidence="1 2">
    <name type="scientific">Citrus sinensis</name>
    <name type="common">Sweet orange</name>
    <name type="synonym">Citrus aurantium var. sinensis</name>
    <dbReference type="NCBI Taxonomy" id="2711"/>
    <lineage>
        <taxon>Eukaryota</taxon>
        <taxon>Viridiplantae</taxon>
        <taxon>Streptophyta</taxon>
        <taxon>Embryophyta</taxon>
        <taxon>Tracheophyta</taxon>
        <taxon>Spermatophyta</taxon>
        <taxon>Magnoliopsida</taxon>
        <taxon>eudicotyledons</taxon>
        <taxon>Gunneridae</taxon>
        <taxon>Pentapetalae</taxon>
        <taxon>rosids</taxon>
        <taxon>malvids</taxon>
        <taxon>Sapindales</taxon>
        <taxon>Rutaceae</taxon>
        <taxon>Aurantioideae</taxon>
        <taxon>Citrus</taxon>
    </lineage>
</organism>
<protein>
    <submittedName>
        <fullName evidence="1">Metallophos domain-containing protein</fullName>
    </submittedName>
</protein>
<comment type="caution">
    <text evidence="1">The sequence shown here is derived from an EMBL/GenBank/DDBJ whole genome shotgun (WGS) entry which is preliminary data.</text>
</comment>
<accession>A0ACB8M5Y9</accession>
<sequence length="496" mass="55229">MAATPNSQFKNICVLSGFTYGKHKEFVEAAIDLGRSIAARKLHLVYGGDNRGLSKMVSEAAFIIGSQVLGIIPRVLKPLGSSSDSSTGEELVVSGDLATLEALMTLASWAHLHIHQKPIGVIAVDGGGDNGWVCVMVVDVGGADGWVCVMEPYVMVAARLMVVGGGGCRWLGMRDGGCRWLAASSTSASGLRVFVLSDLHTDYSENMTWVKCLSTTRHKKDVLLVAGDVAEKYDDFVLTMSLLKDCFQRVLFVPGNHDLWCRGEENDFPDSLEKLNKLLDACRGLGVEINPVVIDGLGIIPLFSWYHEACRDFHACKWPGDLSSRDASLSLYFDAMNENNQEVINEIQRTCDQIITFSHFVPRQDLCPEKRMLFYPNLPKIIGSDFLELRIRSIHGAMGSTSACHVFGHTHFSWDAVLDGIRYVQAPLAYPRERKRRMNGGENQLPYCVYSDGKFADKLSHCYWSDYYATNPRSPDITELAPWVARFYNRTWKSEF</sequence>
<evidence type="ECO:0000313" key="1">
    <source>
        <dbReference type="EMBL" id="KAH9781141.1"/>
    </source>
</evidence>
<proteinExistence type="predicted"/>
<reference evidence="2" key="1">
    <citation type="journal article" date="2023" name="Hortic. Res.">
        <title>A chromosome-level phased genome enabling allele-level studies in sweet orange: a case study on citrus Huanglongbing tolerance.</title>
        <authorList>
            <person name="Wu B."/>
            <person name="Yu Q."/>
            <person name="Deng Z."/>
            <person name="Duan Y."/>
            <person name="Luo F."/>
            <person name="Gmitter F. Jr."/>
        </authorList>
    </citation>
    <scope>NUCLEOTIDE SEQUENCE [LARGE SCALE GENOMIC DNA]</scope>
    <source>
        <strain evidence="2">cv. Valencia</strain>
    </source>
</reference>
<dbReference type="EMBL" id="CM039172">
    <property type="protein sequence ID" value="KAH9781141.1"/>
    <property type="molecule type" value="Genomic_DNA"/>
</dbReference>
<name>A0ACB8M5Y9_CITSI</name>
<keyword evidence="2" id="KW-1185">Reference proteome</keyword>
<gene>
    <name evidence="1" type="ORF">KPL71_008349</name>
</gene>